<keyword evidence="1" id="KW-0805">Transcription regulation</keyword>
<keyword evidence="6" id="KW-1185">Reference proteome</keyword>
<keyword evidence="3" id="KW-0804">Transcription</keyword>
<dbReference type="InterPro" id="IPR003593">
    <property type="entry name" value="AAA+_ATPase"/>
</dbReference>
<dbReference type="EMBL" id="AP022572">
    <property type="protein sequence ID" value="BBX55380.1"/>
    <property type="molecule type" value="Genomic_DNA"/>
</dbReference>
<sequence>MQRNAELAAIREALVAQATRAHGIVLAGDAGVGKTTLAREVTRSLSNRVKWVAGTESARALPMGAFAHLVAETAGRDPMAYLASVRKSLLAQPHTVVAVDDAQLLDGLSAMLLQQLVLDGDVRIVATVRTGAPAPDAVTSLWKDGYLPRIVLGPFSKEQCVELIEEALGGQVEELSIDAMYAASGGNALFVRHLVEGALEAGTLRQVRGVWQLCGRTVVSPELATLLDARVDQAAENVTHVLHLLTFCEPLDLDTMVTTVGGDAVEQAESAGLIRVVEDGGGCNVWFTHPLFADVMRRRLGVVAARRVRGELVRALQDKPIRGPAERIRLAELVRNSDVAPDVKLLVAAARDAIALTNLTLGEQLARAAVDCDGGFTASLLLARALAWQGKAAEAEKCLSSFDPDTMDDDQLLRWGIARLIDLRLAMDDAARASEVLELLRTRVGQQWSRLVVDGLSAAFLSFNNRLAEAADLARRVIADSAAPPGAVWSAFIGGALALGLMGRGSDIAALAERAHAIPTPADRVIRSLMAVSEVQSLLLPGDLDAAEELSAAMVQVALPGQYLAWGLANVMAGMVGHARGRFADVVSRMKQTIATLSSESAAWWSFPQLILAQSYCVLGRATAAATLIGESRTRSGSYDAVYRPQLRIAEAWLAAAEGAPSVAIATALDAADLAHQGGQVAIEMLALHDAVRFGDRTVLQRLIDVTGKVDGQFAAGYAAHASGLLRRDAAAVMSAAERFEQIGALLSAADAAAQAAAMFAARGDRRRAIESSATADRIAMECGGIQTPALLPAAQPLPLSTREREVASRVAQGLTTRQIAEQLSVSARTVEGHIYRACTKLGLSDREELATLIDRATTTAKSRHRT</sequence>
<dbReference type="PROSITE" id="PS50043">
    <property type="entry name" value="HTH_LUXR_2"/>
    <property type="match status" value="1"/>
</dbReference>
<organism evidence="5 6">
    <name type="scientific">Mycobacterium shottsii</name>
    <dbReference type="NCBI Taxonomy" id="133549"/>
    <lineage>
        <taxon>Bacteria</taxon>
        <taxon>Bacillati</taxon>
        <taxon>Actinomycetota</taxon>
        <taxon>Actinomycetes</taxon>
        <taxon>Mycobacteriales</taxon>
        <taxon>Mycobacteriaceae</taxon>
        <taxon>Mycobacterium</taxon>
        <taxon>Mycobacterium ulcerans group</taxon>
    </lineage>
</organism>
<evidence type="ECO:0000256" key="1">
    <source>
        <dbReference type="ARBA" id="ARBA00023015"/>
    </source>
</evidence>
<dbReference type="GO" id="GO:0006355">
    <property type="term" value="P:regulation of DNA-templated transcription"/>
    <property type="evidence" value="ECO:0007669"/>
    <property type="project" value="InterPro"/>
</dbReference>
<dbReference type="PRINTS" id="PR00038">
    <property type="entry name" value="HTHLUXR"/>
</dbReference>
<dbReference type="InterPro" id="IPR016032">
    <property type="entry name" value="Sig_transdc_resp-reg_C-effctor"/>
</dbReference>
<dbReference type="SMART" id="SM00421">
    <property type="entry name" value="HTH_LUXR"/>
    <property type="match status" value="1"/>
</dbReference>
<evidence type="ECO:0000256" key="2">
    <source>
        <dbReference type="ARBA" id="ARBA00023125"/>
    </source>
</evidence>
<dbReference type="SUPFAM" id="SSF46894">
    <property type="entry name" value="C-terminal effector domain of the bipartite response regulators"/>
    <property type="match status" value="1"/>
</dbReference>
<dbReference type="Gene3D" id="1.10.10.10">
    <property type="entry name" value="Winged helix-like DNA-binding domain superfamily/Winged helix DNA-binding domain"/>
    <property type="match status" value="1"/>
</dbReference>
<evidence type="ECO:0000313" key="6">
    <source>
        <dbReference type="Proteomes" id="UP000467164"/>
    </source>
</evidence>
<evidence type="ECO:0000313" key="5">
    <source>
        <dbReference type="EMBL" id="BBX55380.1"/>
    </source>
</evidence>
<keyword evidence="2" id="KW-0238">DNA-binding</keyword>
<evidence type="ECO:0000259" key="4">
    <source>
        <dbReference type="PROSITE" id="PS50043"/>
    </source>
</evidence>
<dbReference type="Pfam" id="PF13191">
    <property type="entry name" value="AAA_16"/>
    <property type="match status" value="1"/>
</dbReference>
<gene>
    <name evidence="5" type="ORF">MSHO_07250</name>
</gene>
<dbReference type="InterPro" id="IPR000792">
    <property type="entry name" value="Tscrpt_reg_LuxR_C"/>
</dbReference>
<protein>
    <submittedName>
        <fullName evidence="5">Transcriptional regulator</fullName>
    </submittedName>
</protein>
<dbReference type="PANTHER" id="PTHR44688">
    <property type="entry name" value="DNA-BINDING TRANSCRIPTIONAL ACTIVATOR DEVR_DOSR"/>
    <property type="match status" value="1"/>
</dbReference>
<dbReference type="GO" id="GO:0003677">
    <property type="term" value="F:DNA binding"/>
    <property type="evidence" value="ECO:0007669"/>
    <property type="project" value="UniProtKB-KW"/>
</dbReference>
<dbReference type="InterPro" id="IPR041664">
    <property type="entry name" value="AAA_16"/>
</dbReference>
<dbReference type="KEGG" id="msho:MSHO_07250"/>
<accession>A0A7I7L6V8</accession>
<dbReference type="AlphaFoldDB" id="A0A7I7L6V8"/>
<dbReference type="InterPro" id="IPR027417">
    <property type="entry name" value="P-loop_NTPase"/>
</dbReference>
<reference evidence="5 6" key="1">
    <citation type="journal article" date="2019" name="Emerg. Microbes Infect.">
        <title>Comprehensive subspecies identification of 175 nontuberculous mycobacteria species based on 7547 genomic profiles.</title>
        <authorList>
            <person name="Matsumoto Y."/>
            <person name="Kinjo T."/>
            <person name="Motooka D."/>
            <person name="Nabeya D."/>
            <person name="Jung N."/>
            <person name="Uechi K."/>
            <person name="Horii T."/>
            <person name="Iida T."/>
            <person name="Fujita J."/>
            <person name="Nakamura S."/>
        </authorList>
    </citation>
    <scope>NUCLEOTIDE SEQUENCE [LARGE SCALE GENOMIC DNA]</scope>
    <source>
        <strain evidence="5 6">JCM 12657</strain>
    </source>
</reference>
<dbReference type="Gene3D" id="3.40.50.300">
    <property type="entry name" value="P-loop containing nucleotide triphosphate hydrolases"/>
    <property type="match status" value="1"/>
</dbReference>
<dbReference type="Pfam" id="PF00196">
    <property type="entry name" value="GerE"/>
    <property type="match status" value="1"/>
</dbReference>
<dbReference type="PANTHER" id="PTHR44688:SF16">
    <property type="entry name" value="DNA-BINDING TRANSCRIPTIONAL ACTIVATOR DEVR_DOSR"/>
    <property type="match status" value="1"/>
</dbReference>
<dbReference type="Proteomes" id="UP000467164">
    <property type="component" value="Chromosome"/>
</dbReference>
<evidence type="ECO:0000256" key="3">
    <source>
        <dbReference type="ARBA" id="ARBA00023163"/>
    </source>
</evidence>
<dbReference type="SMART" id="SM00382">
    <property type="entry name" value="AAA"/>
    <property type="match status" value="1"/>
</dbReference>
<dbReference type="PROSITE" id="PS00622">
    <property type="entry name" value="HTH_LUXR_1"/>
    <property type="match status" value="1"/>
</dbReference>
<name>A0A7I7L6V8_9MYCO</name>
<dbReference type="InterPro" id="IPR036388">
    <property type="entry name" value="WH-like_DNA-bd_sf"/>
</dbReference>
<dbReference type="CDD" id="cd06170">
    <property type="entry name" value="LuxR_C_like"/>
    <property type="match status" value="1"/>
</dbReference>
<feature type="domain" description="HTH luxR-type" evidence="4">
    <location>
        <begin position="793"/>
        <end position="858"/>
    </location>
</feature>
<dbReference type="SUPFAM" id="SSF52540">
    <property type="entry name" value="P-loop containing nucleoside triphosphate hydrolases"/>
    <property type="match status" value="1"/>
</dbReference>
<proteinExistence type="predicted"/>